<accession>A0AAU6U8G7</accession>
<name>A0AAU6U8G7_UNCXX</name>
<proteinExistence type="predicted"/>
<organism evidence="1">
    <name type="scientific">bacterium 19CA06SA08-2</name>
    <dbReference type="NCBI Taxonomy" id="2920658"/>
    <lineage>
        <taxon>Bacteria</taxon>
    </lineage>
</organism>
<protein>
    <submittedName>
        <fullName evidence="1">DUF2787 domain-containing protein</fullName>
    </submittedName>
</protein>
<dbReference type="AlphaFoldDB" id="A0AAU6U8G7"/>
<dbReference type="InterPro" id="IPR021248">
    <property type="entry name" value="DUF2787"/>
</dbReference>
<dbReference type="Gene3D" id="3.10.450.430">
    <property type="entry name" value="Protein of unknown function DUF2787"/>
    <property type="match status" value="1"/>
</dbReference>
<sequence>MTIPIDWEGIALPVSHTLLDILSQEIAHAGHDLACCTALTFHFRNPTYNQATGGVHPVEMRLIRKAARWRFDYITDFSYQGLGQYAALCRELDFNLLSGKHALQGWGPLPMTDASELFTLWQSNFITYAQLEFFNVIVSKE</sequence>
<gene>
    <name evidence="1" type="ORF">MRM75_03915</name>
</gene>
<evidence type="ECO:0000313" key="1">
    <source>
        <dbReference type="EMBL" id="XAG70151.1"/>
    </source>
</evidence>
<dbReference type="PANTHER" id="PTHR38978">
    <property type="entry name" value="DUF2787 DOMAIN-CONTAINING PROTEIN"/>
    <property type="match status" value="1"/>
</dbReference>
<reference evidence="1" key="1">
    <citation type="submission" date="2022-03" db="EMBL/GenBank/DDBJ databases">
        <title>Sea Food Isolates.</title>
        <authorList>
            <person name="Li c."/>
        </authorList>
    </citation>
    <scope>NUCLEOTIDE SEQUENCE</scope>
    <source>
        <strain evidence="1">19CA06SA08-2</strain>
    </source>
</reference>
<dbReference type="EMBL" id="CP095353">
    <property type="protein sequence ID" value="XAG70151.1"/>
    <property type="molecule type" value="Genomic_DNA"/>
</dbReference>
<dbReference type="PANTHER" id="PTHR38978:SF2">
    <property type="entry name" value="DUF2787 DOMAIN-CONTAINING PROTEIN"/>
    <property type="match status" value="1"/>
</dbReference>
<dbReference type="Pfam" id="PF10980">
    <property type="entry name" value="DUF2787"/>
    <property type="match status" value="1"/>
</dbReference>